<sequence>MSFSFEKECYTVTFHEDEDQVYYVRANSEDTALQKAYKYVLEVFIGRYVLYGIPLQREDLVIYYEKLKELPYTIKYSGPYNMFD</sequence>
<reference evidence="1" key="1">
    <citation type="submission" date="2019-07" db="EMBL/GenBank/DDBJ databases">
        <title>The discovery of a new lineage B mimivirus raises questions about particles surface fibrils.</title>
        <authorList>
            <person name="Silva L.K.S."/>
            <person name="Rodrigues R.A.L."/>
            <person name="Andrade A.C.S.P."/>
            <person name="Hikida H."/>
            <person name="Andreani J."/>
            <person name="Levasseur A."/>
            <person name="La Scola B."/>
            <person name="Abrahao J.S."/>
        </authorList>
    </citation>
    <scope>NUCLEOTIDE SEQUENCE</scope>
    <source>
        <strain evidence="1">B60</strain>
    </source>
</reference>
<dbReference type="EMBL" id="MN175499">
    <property type="protein sequence ID" value="QID06528.1"/>
    <property type="molecule type" value="Genomic_DNA"/>
</dbReference>
<name>A0A6G6ADW4_9VIRU</name>
<protein>
    <submittedName>
        <fullName evidence="1">Uncharacterized protein</fullName>
    </submittedName>
</protein>
<accession>A0A6G6ADW4</accession>
<organism evidence="1">
    <name type="scientific">Borely moumouvirus</name>
    <dbReference type="NCBI Taxonomy" id="2712067"/>
    <lineage>
        <taxon>Viruses</taxon>
        <taxon>Varidnaviria</taxon>
        <taxon>Bamfordvirae</taxon>
        <taxon>Nucleocytoviricota</taxon>
        <taxon>Megaviricetes</taxon>
        <taxon>Imitervirales</taxon>
        <taxon>Mimiviridae</taxon>
        <taxon>Megamimivirinae</taxon>
        <taxon>Moumouvirus</taxon>
    </lineage>
</organism>
<evidence type="ECO:0000313" key="1">
    <source>
        <dbReference type="EMBL" id="QID06528.1"/>
    </source>
</evidence>
<proteinExistence type="predicted"/>